<accession>A0AAV7V7K9</accession>
<name>A0AAV7V7K9_PLEWA</name>
<dbReference type="EMBL" id="JANPWB010000003">
    <property type="protein sequence ID" value="KAJ1196466.1"/>
    <property type="molecule type" value="Genomic_DNA"/>
</dbReference>
<sequence length="81" mass="9083">MGLAPVVRSRQNHVVHNSSMATLAICPPELSLQDSNTGPQEALVLIQIVHLGGTPTKDLLRKMYTTFMLWRMSAKDLLLYY</sequence>
<keyword evidence="2" id="KW-1185">Reference proteome</keyword>
<protein>
    <submittedName>
        <fullName evidence="1">Uncharacterized protein</fullName>
    </submittedName>
</protein>
<dbReference type="Proteomes" id="UP001066276">
    <property type="component" value="Chromosome 2_1"/>
</dbReference>
<reference evidence="1" key="1">
    <citation type="journal article" date="2022" name="bioRxiv">
        <title>Sequencing and chromosome-scale assembly of the giantPleurodeles waltlgenome.</title>
        <authorList>
            <person name="Brown T."/>
            <person name="Elewa A."/>
            <person name="Iarovenko S."/>
            <person name="Subramanian E."/>
            <person name="Araus A.J."/>
            <person name="Petzold A."/>
            <person name="Susuki M."/>
            <person name="Suzuki K.-i.T."/>
            <person name="Hayashi T."/>
            <person name="Toyoda A."/>
            <person name="Oliveira C."/>
            <person name="Osipova E."/>
            <person name="Leigh N.D."/>
            <person name="Simon A."/>
            <person name="Yun M.H."/>
        </authorList>
    </citation>
    <scope>NUCLEOTIDE SEQUENCE</scope>
    <source>
        <strain evidence="1">20211129_DDA</strain>
        <tissue evidence="1">Liver</tissue>
    </source>
</reference>
<gene>
    <name evidence="1" type="ORF">NDU88_000337</name>
</gene>
<evidence type="ECO:0000313" key="1">
    <source>
        <dbReference type="EMBL" id="KAJ1196466.1"/>
    </source>
</evidence>
<comment type="caution">
    <text evidence="1">The sequence shown here is derived from an EMBL/GenBank/DDBJ whole genome shotgun (WGS) entry which is preliminary data.</text>
</comment>
<evidence type="ECO:0000313" key="2">
    <source>
        <dbReference type="Proteomes" id="UP001066276"/>
    </source>
</evidence>
<dbReference type="AlphaFoldDB" id="A0AAV7V7K9"/>
<organism evidence="1 2">
    <name type="scientific">Pleurodeles waltl</name>
    <name type="common">Iberian ribbed newt</name>
    <dbReference type="NCBI Taxonomy" id="8319"/>
    <lineage>
        <taxon>Eukaryota</taxon>
        <taxon>Metazoa</taxon>
        <taxon>Chordata</taxon>
        <taxon>Craniata</taxon>
        <taxon>Vertebrata</taxon>
        <taxon>Euteleostomi</taxon>
        <taxon>Amphibia</taxon>
        <taxon>Batrachia</taxon>
        <taxon>Caudata</taxon>
        <taxon>Salamandroidea</taxon>
        <taxon>Salamandridae</taxon>
        <taxon>Pleurodelinae</taxon>
        <taxon>Pleurodeles</taxon>
    </lineage>
</organism>
<proteinExistence type="predicted"/>